<dbReference type="PANTHER" id="PTHR21178">
    <property type="entry name" value="CILIA- AND FLAGELLA-ASSOCIATED PROTEIN 61"/>
    <property type="match status" value="1"/>
</dbReference>
<dbReference type="Proteomes" id="UP001497444">
    <property type="component" value="Chromosome 5"/>
</dbReference>
<evidence type="ECO:0000313" key="1">
    <source>
        <dbReference type="EMBL" id="CAK9273754.1"/>
    </source>
</evidence>
<dbReference type="EMBL" id="OZ020100">
    <property type="protein sequence ID" value="CAK9273754.1"/>
    <property type="molecule type" value="Genomic_DNA"/>
</dbReference>
<dbReference type="PANTHER" id="PTHR21178:SF8">
    <property type="entry name" value="CILIA- AND FLAGELLA-ASSOCIATED PROTEIN 61"/>
    <property type="match status" value="1"/>
</dbReference>
<reference evidence="1" key="1">
    <citation type="submission" date="2024-02" db="EMBL/GenBank/DDBJ databases">
        <authorList>
            <consortium name="ELIXIR-Norway"/>
            <consortium name="Elixir Norway"/>
        </authorList>
    </citation>
    <scope>NUCLEOTIDE SEQUENCE</scope>
</reference>
<sequence length="176" mass="19717">MIYDGRVIVDGFFQTNDNSIFATGSVAKFSRKCTTHLQMLDKFCSKEAGKALAETMFKLITVPIMPNGRIIWPQGLVPGMHPPLGDSFTSKQLSQDVIQWPRPFRPLLYKPRVVGGILVGNMRFLSVTSPSWWMVTNAKMVKSLKTNDAHKYCRVDVLPSGDVAQFIYFGSAEIKV</sequence>
<keyword evidence="2" id="KW-1185">Reference proteome</keyword>
<name>A0ABP0X3T7_9BRYO</name>
<accession>A0ABP0X3T7</accession>
<evidence type="ECO:0000313" key="2">
    <source>
        <dbReference type="Proteomes" id="UP001497444"/>
    </source>
</evidence>
<organism evidence="1 2">
    <name type="scientific">Sphagnum jensenii</name>
    <dbReference type="NCBI Taxonomy" id="128206"/>
    <lineage>
        <taxon>Eukaryota</taxon>
        <taxon>Viridiplantae</taxon>
        <taxon>Streptophyta</taxon>
        <taxon>Embryophyta</taxon>
        <taxon>Bryophyta</taxon>
        <taxon>Sphagnophytina</taxon>
        <taxon>Sphagnopsida</taxon>
        <taxon>Sphagnales</taxon>
        <taxon>Sphagnaceae</taxon>
        <taxon>Sphagnum</taxon>
    </lineage>
</organism>
<dbReference type="InterPro" id="IPR038884">
    <property type="entry name" value="CFAP61"/>
</dbReference>
<gene>
    <name evidence="1" type="ORF">CSSPJE1EN1_LOCUS19232</name>
</gene>
<proteinExistence type="predicted"/>
<protein>
    <submittedName>
        <fullName evidence="1">Uncharacterized protein</fullName>
    </submittedName>
</protein>